<evidence type="ECO:0000256" key="1">
    <source>
        <dbReference type="ARBA" id="ARBA00004511"/>
    </source>
</evidence>
<feature type="region of interest" description="Disordered" evidence="11">
    <location>
        <begin position="673"/>
        <end position="695"/>
    </location>
</feature>
<evidence type="ECO:0000256" key="4">
    <source>
        <dbReference type="ARBA" id="ARBA00022448"/>
    </source>
</evidence>
<dbReference type="GO" id="GO:0034727">
    <property type="term" value="P:piecemeal microautophagy of the nucleus"/>
    <property type="evidence" value="ECO:0007669"/>
    <property type="project" value="TreeGrafter"/>
</dbReference>
<dbReference type="GO" id="GO:0034045">
    <property type="term" value="C:phagophore assembly site membrane"/>
    <property type="evidence" value="ECO:0007669"/>
    <property type="project" value="UniProtKB-SubCell"/>
</dbReference>
<comment type="caution">
    <text evidence="12">The sequence shown here is derived from an EMBL/GenBank/DDBJ whole genome shotgun (WGS) entry which is preliminary data.</text>
</comment>
<comment type="function">
    <text evidence="10">Phospholipid scramblase involved in autophagy. Cycles between the preautophagosomal structure/phagophore assembly site (PAS) and the cytoplasmic vesicle pool and supplies membrane for the growing autophagosome. Lipid scramblase activity plays a key role in preautophagosomal structure/phagophore assembly by distributing the phospholipids that arrive through ATG2 from the cytoplasmic to the luminal leaflet of the bilayer, thereby driving autophagosomal membrane expansion.</text>
</comment>
<dbReference type="Proteomes" id="UP001180020">
    <property type="component" value="Unassembled WGS sequence"/>
</dbReference>
<keyword evidence="7 10" id="KW-0072">Autophagy</keyword>
<feature type="transmembrane region" description="Helical" evidence="10">
    <location>
        <begin position="297"/>
        <end position="321"/>
    </location>
</feature>
<reference evidence="12" key="2">
    <citation type="submission" date="2023-06" db="EMBL/GenBank/DDBJ databases">
        <authorList>
            <person name="Ma L."/>
            <person name="Liu K.-W."/>
            <person name="Li Z."/>
            <person name="Hsiao Y.-Y."/>
            <person name="Qi Y."/>
            <person name="Fu T."/>
            <person name="Tang G."/>
            <person name="Zhang D."/>
            <person name="Sun W.-H."/>
            <person name="Liu D.-K."/>
            <person name="Li Y."/>
            <person name="Chen G.-Z."/>
            <person name="Liu X.-D."/>
            <person name="Liao X.-Y."/>
            <person name="Jiang Y.-T."/>
            <person name="Yu X."/>
            <person name="Hao Y."/>
            <person name="Huang J."/>
            <person name="Zhao X.-W."/>
            <person name="Ke S."/>
            <person name="Chen Y.-Y."/>
            <person name="Wu W.-L."/>
            <person name="Hsu J.-L."/>
            <person name="Lin Y.-F."/>
            <person name="Huang M.-D."/>
            <person name="Li C.-Y."/>
            <person name="Huang L."/>
            <person name="Wang Z.-W."/>
            <person name="Zhao X."/>
            <person name="Zhong W.-Y."/>
            <person name="Peng D.-H."/>
            <person name="Ahmad S."/>
            <person name="Lan S."/>
            <person name="Zhang J.-S."/>
            <person name="Tsai W.-C."/>
            <person name="Van De Peer Y."/>
            <person name="Liu Z.-J."/>
        </authorList>
    </citation>
    <scope>NUCLEOTIDE SEQUENCE</scope>
    <source>
        <strain evidence="12">CP</strain>
        <tissue evidence="12">Leaves</tissue>
    </source>
</reference>
<evidence type="ECO:0000256" key="9">
    <source>
        <dbReference type="ARBA" id="ARBA00023136"/>
    </source>
</evidence>
<evidence type="ECO:0000256" key="2">
    <source>
        <dbReference type="ARBA" id="ARBA00006185"/>
    </source>
</evidence>
<dbReference type="GO" id="GO:0000422">
    <property type="term" value="P:autophagy of mitochondrion"/>
    <property type="evidence" value="ECO:0007669"/>
    <property type="project" value="TreeGrafter"/>
</dbReference>
<evidence type="ECO:0000256" key="6">
    <source>
        <dbReference type="ARBA" id="ARBA00022989"/>
    </source>
</evidence>
<protein>
    <recommendedName>
        <fullName evidence="3 10">Autophagy-related protein 9</fullName>
    </recommendedName>
</protein>
<feature type="transmembrane region" description="Helical" evidence="10">
    <location>
        <begin position="386"/>
        <end position="406"/>
    </location>
</feature>
<dbReference type="Pfam" id="PF04109">
    <property type="entry name" value="ATG9"/>
    <property type="match status" value="1"/>
</dbReference>
<proteinExistence type="inferred from homology"/>
<feature type="transmembrane region" description="Helical" evidence="10">
    <location>
        <begin position="126"/>
        <end position="149"/>
    </location>
</feature>
<comment type="similarity">
    <text evidence="2 10">Belongs to the ATG9 family.</text>
</comment>
<dbReference type="PANTHER" id="PTHR13038">
    <property type="entry name" value="APG9 AUTOPHAGY 9"/>
    <property type="match status" value="1"/>
</dbReference>
<evidence type="ECO:0000256" key="5">
    <source>
        <dbReference type="ARBA" id="ARBA00022692"/>
    </source>
</evidence>
<feature type="region of interest" description="Disordered" evidence="11">
    <location>
        <begin position="18"/>
        <end position="38"/>
    </location>
</feature>
<feature type="transmembrane region" description="Helical" evidence="10">
    <location>
        <begin position="78"/>
        <end position="97"/>
    </location>
</feature>
<dbReference type="AlphaFoldDB" id="A0AAV9CWP7"/>
<keyword evidence="6 10" id="KW-1133">Transmembrane helix</keyword>
<organism evidence="12 13">
    <name type="scientific">Acorus calamus</name>
    <name type="common">Sweet flag</name>
    <dbReference type="NCBI Taxonomy" id="4465"/>
    <lineage>
        <taxon>Eukaryota</taxon>
        <taxon>Viridiplantae</taxon>
        <taxon>Streptophyta</taxon>
        <taxon>Embryophyta</taxon>
        <taxon>Tracheophyta</taxon>
        <taxon>Spermatophyta</taxon>
        <taxon>Magnoliopsida</taxon>
        <taxon>Liliopsida</taxon>
        <taxon>Acoraceae</taxon>
        <taxon>Acorus</taxon>
    </lineage>
</organism>
<dbReference type="EMBL" id="JAUJYO010000017">
    <property type="protein sequence ID" value="KAK1292894.1"/>
    <property type="molecule type" value="Genomic_DNA"/>
</dbReference>
<comment type="subcellular location">
    <subcellularLocation>
        <location evidence="1 10">Preautophagosomal structure membrane</location>
        <topology evidence="1 10">Multi-pass membrane protein</topology>
    </subcellularLocation>
</comment>
<evidence type="ECO:0000256" key="10">
    <source>
        <dbReference type="RuleBase" id="RU364027"/>
    </source>
</evidence>
<evidence type="ECO:0000256" key="3">
    <source>
        <dbReference type="ARBA" id="ARBA00018074"/>
    </source>
</evidence>
<evidence type="ECO:0000256" key="8">
    <source>
        <dbReference type="ARBA" id="ARBA00023055"/>
    </source>
</evidence>
<dbReference type="GO" id="GO:0005776">
    <property type="term" value="C:autophagosome"/>
    <property type="evidence" value="ECO:0007669"/>
    <property type="project" value="TreeGrafter"/>
</dbReference>
<evidence type="ECO:0000256" key="7">
    <source>
        <dbReference type="ARBA" id="ARBA00023006"/>
    </source>
</evidence>
<keyword evidence="9 10" id="KW-0472">Membrane</keyword>
<evidence type="ECO:0000256" key="11">
    <source>
        <dbReference type="SAM" id="MobiDB-lite"/>
    </source>
</evidence>
<keyword evidence="5 10" id="KW-0812">Transmembrane</keyword>
<gene>
    <name evidence="12" type="ORF">QJS10_CPB17g01977</name>
</gene>
<dbReference type="GO" id="GO:0006869">
    <property type="term" value="P:lipid transport"/>
    <property type="evidence" value="ECO:0007669"/>
    <property type="project" value="UniProtKB-KW"/>
</dbReference>
<keyword evidence="13" id="KW-1185">Reference proteome</keyword>
<evidence type="ECO:0000313" key="12">
    <source>
        <dbReference type="EMBL" id="KAK1292894.1"/>
    </source>
</evidence>
<dbReference type="GO" id="GO:0034497">
    <property type="term" value="P:protein localization to phagophore assembly site"/>
    <property type="evidence" value="ECO:0007669"/>
    <property type="project" value="TreeGrafter"/>
</dbReference>
<evidence type="ECO:0000313" key="13">
    <source>
        <dbReference type="Proteomes" id="UP001180020"/>
    </source>
</evidence>
<name>A0AAV9CWP7_ACOCL</name>
<sequence>MSLTSRLLSNTTPEIELSDHRRLPSSGSESPSSLLNGESPRAEPIADLDLFFERLYGYYCGNGLLCIIVKWVFELLKLAFTIFLSGVFLLFVDWNGLHSAKCGIDAVKSGVRPCDLAKEAFRWQPLVPFTLLKGVIIVHLVLVSSYWAFNFLRFFAQLKETLYIRQFYHNCLNITDREVQTTSWAAILEKIVQVQQSHQLCVVKDLSAHDIIMRIMRKENYLIGMVNKGVLAFPITSRFPGAGPAISSRENGRKNCLILTKALECTLNWCILQSMFDGDFCVRRDFIDNPSSLRKRLITAGIVMFLISPFLVLFMLVYLFLRHAEQLYNHPSTASSRRWSNLSKWILRGFNEVDHLLEKRINGSVEHAAGYLKEFPTPIVSLTAKFISFVSGGFAAILIIIALLEESLLEGHIFGRNLIWYAAVFGTVTALSRMAAVTDELQVLDPIKAMSHVVEHTHYMPKKWRGRENTDSVRKVFEIFFQYTWFMLLEEMASIFLTPYLLIFVVPKHVANILRFIEEFTVHIEGVGDVCSLSAFDFERHGNSKYGSPCNATPHMRSSQGKLEKSFLSFHTEYPTWEPSAQGKRFLSILRNFKEKETRYLETQHIYSPTRAWQLNQPVLRRVQPIYSRPPPPTNPYLLDRFYSSSPHDVENPIDPPDLYEEEQGDLVWPPRKIISTNHEPTPPDDRLGSHLGTSISSPVFSERESFLPNHNAGDMECSINSHWWRRSQQQQKQPQTSFLEPNFSYYSQPHMWADNTTMDRSSWRSFLLDENADEGNGGGGGVRLNNHRTLLPMACTDEDFNLPFDDIYSQPSMMFNLRLDSSNEEAQQERRPPSEC</sequence>
<dbReference type="InterPro" id="IPR007241">
    <property type="entry name" value="Autophagy-rel_prot_9"/>
</dbReference>
<dbReference type="PANTHER" id="PTHR13038:SF10">
    <property type="entry name" value="AUTOPHAGY-RELATED PROTEIN 9"/>
    <property type="match status" value="1"/>
</dbReference>
<accession>A0AAV9CWP7</accession>
<feature type="compositionally biased region" description="Low complexity" evidence="11">
    <location>
        <begin position="24"/>
        <end position="38"/>
    </location>
</feature>
<feature type="transmembrane region" description="Helical" evidence="10">
    <location>
        <begin position="483"/>
        <end position="506"/>
    </location>
</feature>
<feature type="transmembrane region" description="Helical" evidence="10">
    <location>
        <begin position="418"/>
        <end position="436"/>
    </location>
</feature>
<reference evidence="12" key="1">
    <citation type="journal article" date="2023" name="Nat. Commun.">
        <title>Diploid and tetraploid genomes of Acorus and the evolution of monocots.</title>
        <authorList>
            <person name="Ma L."/>
            <person name="Liu K.W."/>
            <person name="Li Z."/>
            <person name="Hsiao Y.Y."/>
            <person name="Qi Y."/>
            <person name="Fu T."/>
            <person name="Tang G.D."/>
            <person name="Zhang D."/>
            <person name="Sun W.H."/>
            <person name="Liu D.K."/>
            <person name="Li Y."/>
            <person name="Chen G.Z."/>
            <person name="Liu X.D."/>
            <person name="Liao X.Y."/>
            <person name="Jiang Y.T."/>
            <person name="Yu X."/>
            <person name="Hao Y."/>
            <person name="Huang J."/>
            <person name="Zhao X.W."/>
            <person name="Ke S."/>
            <person name="Chen Y.Y."/>
            <person name="Wu W.L."/>
            <person name="Hsu J.L."/>
            <person name="Lin Y.F."/>
            <person name="Huang M.D."/>
            <person name="Li C.Y."/>
            <person name="Huang L."/>
            <person name="Wang Z.W."/>
            <person name="Zhao X."/>
            <person name="Zhong W.Y."/>
            <person name="Peng D.H."/>
            <person name="Ahmad S."/>
            <person name="Lan S."/>
            <person name="Zhang J.S."/>
            <person name="Tsai W.C."/>
            <person name="Van de Peer Y."/>
            <person name="Liu Z.J."/>
        </authorList>
    </citation>
    <scope>NUCLEOTIDE SEQUENCE</scope>
    <source>
        <strain evidence="12">CP</strain>
    </source>
</reference>
<keyword evidence="4 10" id="KW-0813">Transport</keyword>
<keyword evidence="8 10" id="KW-0445">Lipid transport</keyword>
<dbReference type="GO" id="GO:0061709">
    <property type="term" value="P:reticulophagy"/>
    <property type="evidence" value="ECO:0007669"/>
    <property type="project" value="TreeGrafter"/>
</dbReference>